<dbReference type="GO" id="GO:0006357">
    <property type="term" value="P:regulation of transcription by RNA polymerase II"/>
    <property type="evidence" value="ECO:0007669"/>
    <property type="project" value="TreeGrafter"/>
</dbReference>
<feature type="compositionally biased region" description="Polar residues" evidence="2">
    <location>
        <begin position="488"/>
        <end position="522"/>
    </location>
</feature>
<feature type="compositionally biased region" description="Basic and acidic residues" evidence="2">
    <location>
        <begin position="127"/>
        <end position="137"/>
    </location>
</feature>
<gene>
    <name evidence="5" type="primary">LOC108669642</name>
</gene>
<dbReference type="InterPro" id="IPR011333">
    <property type="entry name" value="SKP1/BTB/POZ_sf"/>
</dbReference>
<reference evidence="5" key="1">
    <citation type="submission" date="2025-08" db="UniProtKB">
        <authorList>
            <consortium name="RefSeq"/>
        </authorList>
    </citation>
    <scope>IDENTIFICATION</scope>
    <source>
        <tissue evidence="5">Whole organism</tissue>
    </source>
</reference>
<dbReference type="GO" id="GO:0005634">
    <property type="term" value="C:nucleus"/>
    <property type="evidence" value="ECO:0007669"/>
    <property type="project" value="TreeGrafter"/>
</dbReference>
<organism evidence="4 5">
    <name type="scientific">Hyalella azteca</name>
    <name type="common">Amphipod</name>
    <dbReference type="NCBI Taxonomy" id="294128"/>
    <lineage>
        <taxon>Eukaryota</taxon>
        <taxon>Metazoa</taxon>
        <taxon>Ecdysozoa</taxon>
        <taxon>Arthropoda</taxon>
        <taxon>Crustacea</taxon>
        <taxon>Multicrustacea</taxon>
        <taxon>Malacostraca</taxon>
        <taxon>Eumalacostraca</taxon>
        <taxon>Peracarida</taxon>
        <taxon>Amphipoda</taxon>
        <taxon>Senticaudata</taxon>
        <taxon>Talitrida</taxon>
        <taxon>Talitroidea</taxon>
        <taxon>Hyalellidae</taxon>
        <taxon>Hyalella</taxon>
    </lineage>
</organism>
<accession>A0A8B7NFW8</accession>
<feature type="compositionally biased region" description="Low complexity" evidence="2">
    <location>
        <begin position="171"/>
        <end position="203"/>
    </location>
</feature>
<protein>
    <submittedName>
        <fullName evidence="5">Longitudinals lacking protein, isoforms A/B/D/L isoform X2</fullName>
    </submittedName>
</protein>
<feature type="region of interest" description="Disordered" evidence="2">
    <location>
        <begin position="115"/>
        <end position="282"/>
    </location>
</feature>
<feature type="domain" description="BTB" evidence="3">
    <location>
        <begin position="30"/>
        <end position="95"/>
    </location>
</feature>
<sequence>MEELLSLKWNNHRSTFLHILAVLRDKQLYTDATLACDGKLYSVHKLVLSTCSDYFSSMLDRTSCKSPVIVLKDIKSDDLEALLDYMYLGEVNVRQSDLSTLIKAAECLRVKGLAVADDEPPPPRKSSKSDYSSRRSESTSSPPAKRKRRGDAIEDGRDDVRPTRTDNRRVSPSTSRPKSPPSTTFTSPTNPLKANSSSANARNSVDDPSVAKSSNSNDDYVDLAPCIKVEMTEDSDRPPDDDSNMDGNTGDMGEGLPDSYGVDSENFKEEDDPDDGDLNSDLPEFLQQATAGYQHSSFGGPSFPSDLSWQGNEDNGGSGSGYGAAASSAQYPAHDAAQSSAGGVRGLRPGSSSDLQSAGRSGTDAALPVTLQRSANFVNFQSKLGNSSFTSLCGFPNATSQTAHHQSISLDRLPSTANYSFVGNSSNYPVAVCPVCAHVFSGRNRGQNLEIHLRIHTGETPFHCHLCPYQAKRKSHLRIHIFRRHTTASEYSSNHASDSTEIGSTERATAQSANVANSNPVGNTGLEEKPLNANAVMSSETPQASSYSSVDAYQYGPVPITQHQTY</sequence>
<dbReference type="SUPFAM" id="SSF57667">
    <property type="entry name" value="beta-beta-alpha zinc fingers"/>
    <property type="match status" value="1"/>
</dbReference>
<keyword evidence="4" id="KW-1185">Reference proteome</keyword>
<dbReference type="CDD" id="cd18315">
    <property type="entry name" value="BTB_POZ_BAB-like"/>
    <property type="match status" value="1"/>
</dbReference>
<feature type="region of interest" description="Disordered" evidence="2">
    <location>
        <begin position="488"/>
        <end position="528"/>
    </location>
</feature>
<dbReference type="PANTHER" id="PTHR23110">
    <property type="entry name" value="BTB DOMAIN TRANSCRIPTION FACTOR"/>
    <property type="match status" value="1"/>
</dbReference>
<dbReference type="InterPro" id="IPR013087">
    <property type="entry name" value="Znf_C2H2_type"/>
</dbReference>
<dbReference type="Pfam" id="PF00651">
    <property type="entry name" value="BTB"/>
    <property type="match status" value="1"/>
</dbReference>
<dbReference type="PROSITE" id="PS50097">
    <property type="entry name" value="BTB"/>
    <property type="match status" value="1"/>
</dbReference>
<dbReference type="RefSeq" id="XP_018012515.1">
    <property type="nucleotide sequence ID" value="XM_018157026.2"/>
</dbReference>
<dbReference type="GO" id="GO:0003006">
    <property type="term" value="P:developmental process involved in reproduction"/>
    <property type="evidence" value="ECO:0007669"/>
    <property type="project" value="UniProtKB-ARBA"/>
</dbReference>
<proteinExistence type="predicted"/>
<evidence type="ECO:0000313" key="4">
    <source>
        <dbReference type="Proteomes" id="UP000694843"/>
    </source>
</evidence>
<dbReference type="PANTHER" id="PTHR23110:SF98">
    <property type="entry name" value="PRE-LOLA-G, ISOFORM C-RELATED"/>
    <property type="match status" value="1"/>
</dbReference>
<dbReference type="SMART" id="SM00355">
    <property type="entry name" value="ZnF_C2H2"/>
    <property type="match status" value="2"/>
</dbReference>
<evidence type="ECO:0000256" key="1">
    <source>
        <dbReference type="ARBA" id="ARBA00023242"/>
    </source>
</evidence>
<evidence type="ECO:0000313" key="5">
    <source>
        <dbReference type="RefSeq" id="XP_018012515.1"/>
    </source>
</evidence>
<evidence type="ECO:0000259" key="3">
    <source>
        <dbReference type="PROSITE" id="PS50097"/>
    </source>
</evidence>
<feature type="compositionally biased region" description="Acidic residues" evidence="2">
    <location>
        <begin position="268"/>
        <end position="278"/>
    </location>
</feature>
<dbReference type="SMART" id="SM00225">
    <property type="entry name" value="BTB"/>
    <property type="match status" value="1"/>
</dbReference>
<keyword evidence="1" id="KW-0539">Nucleus</keyword>
<dbReference type="InterPro" id="IPR000210">
    <property type="entry name" value="BTB/POZ_dom"/>
</dbReference>
<dbReference type="InterPro" id="IPR036236">
    <property type="entry name" value="Znf_C2H2_sf"/>
</dbReference>
<feature type="region of interest" description="Disordered" evidence="2">
    <location>
        <begin position="294"/>
        <end position="361"/>
    </location>
</feature>
<dbReference type="Gene3D" id="3.30.710.10">
    <property type="entry name" value="Potassium Channel Kv1.1, Chain A"/>
    <property type="match status" value="1"/>
</dbReference>
<evidence type="ECO:0000256" key="2">
    <source>
        <dbReference type="SAM" id="MobiDB-lite"/>
    </source>
</evidence>
<dbReference type="Gene3D" id="3.30.160.60">
    <property type="entry name" value="Classic Zinc Finger"/>
    <property type="match status" value="2"/>
</dbReference>
<dbReference type="InterPro" id="IPR051095">
    <property type="entry name" value="Dros_DevTransReg"/>
</dbReference>
<name>A0A8B7NFW8_HYAAZ</name>
<dbReference type="SUPFAM" id="SSF54695">
    <property type="entry name" value="POZ domain"/>
    <property type="match status" value="1"/>
</dbReference>
<feature type="compositionally biased region" description="Polar residues" evidence="2">
    <location>
        <begin position="350"/>
        <end position="360"/>
    </location>
</feature>
<dbReference type="GO" id="GO:0048666">
    <property type="term" value="P:neuron development"/>
    <property type="evidence" value="ECO:0007669"/>
    <property type="project" value="UniProtKB-ARBA"/>
</dbReference>
<feature type="compositionally biased region" description="Basic and acidic residues" evidence="2">
    <location>
        <begin position="230"/>
        <end position="240"/>
    </location>
</feature>
<feature type="compositionally biased region" description="Polar residues" evidence="2">
    <location>
        <begin position="294"/>
        <end position="313"/>
    </location>
</feature>
<dbReference type="GeneID" id="108669642"/>
<dbReference type="Proteomes" id="UP000694843">
    <property type="component" value="Unplaced"/>
</dbReference>
<feature type="compositionally biased region" description="Basic and acidic residues" evidence="2">
    <location>
        <begin position="150"/>
        <end position="169"/>
    </location>
</feature>
<dbReference type="OrthoDB" id="6077919at2759"/>
<dbReference type="AlphaFoldDB" id="A0A8B7NFW8"/>
<dbReference type="GO" id="GO:0048513">
    <property type="term" value="P:animal organ development"/>
    <property type="evidence" value="ECO:0007669"/>
    <property type="project" value="UniProtKB-ARBA"/>
</dbReference>